<evidence type="ECO:0000313" key="4">
    <source>
        <dbReference type="EMBL" id="SED59550.1"/>
    </source>
</evidence>
<dbReference type="Gene3D" id="3.40.50.1820">
    <property type="entry name" value="alpha/beta hydrolase"/>
    <property type="match status" value="1"/>
</dbReference>
<dbReference type="Proteomes" id="UP000183208">
    <property type="component" value="Unassembled WGS sequence"/>
</dbReference>
<feature type="domain" description="Dienelactone hydrolase" evidence="3">
    <location>
        <begin position="45"/>
        <end position="269"/>
    </location>
</feature>
<proteinExistence type="predicted"/>
<dbReference type="PANTHER" id="PTHR22946:SF9">
    <property type="entry name" value="POLYKETIDE TRANSFERASE AF380"/>
    <property type="match status" value="1"/>
</dbReference>
<dbReference type="EMBL" id="FNTI01000001">
    <property type="protein sequence ID" value="SED59550.1"/>
    <property type="molecule type" value="Genomic_DNA"/>
</dbReference>
<dbReference type="SUPFAM" id="SSF53474">
    <property type="entry name" value="alpha/beta-Hydrolases"/>
    <property type="match status" value="1"/>
</dbReference>
<evidence type="ECO:0000313" key="5">
    <source>
        <dbReference type="Proteomes" id="UP000183208"/>
    </source>
</evidence>
<dbReference type="InterPro" id="IPR050261">
    <property type="entry name" value="FrsA_esterase"/>
</dbReference>
<evidence type="ECO:0000259" key="3">
    <source>
        <dbReference type="Pfam" id="PF01738"/>
    </source>
</evidence>
<keyword evidence="1 4" id="KW-0378">Hydrolase</keyword>
<dbReference type="InterPro" id="IPR029058">
    <property type="entry name" value="AB_hydrolase_fold"/>
</dbReference>
<evidence type="ECO:0000256" key="2">
    <source>
        <dbReference type="SAM" id="SignalP"/>
    </source>
</evidence>
<dbReference type="RefSeq" id="WP_074823694.1">
    <property type="nucleotide sequence ID" value="NZ_FNTI01000001.1"/>
</dbReference>
<sequence length="277" mass="29819">MHLVKAAAFVIVLLAGTAAGCRAIAEPSASLVDFETPLSKPQPLQGYLRQPAGAGPSPAVVLLHSCNGNAQRLDERWGRRIAAWGYVTLTVDSFGPRGLKNTCSGGAPVDLALDAYRALGFLVQQRFVDPARVAVLGFSQGAWQALSSVERGILEQASPNKFRAAIAFYPHCLGFKGDMTVPTLVLIGELDDWTLATECRNMVDGRDDWGISRQKDRGVPIKLIVYPGAYHAFDAQGLATPMQLLGHHLEYNSSATDQSIGAVRDFLEATMTRSGPR</sequence>
<dbReference type="PANTHER" id="PTHR22946">
    <property type="entry name" value="DIENELACTONE HYDROLASE DOMAIN-CONTAINING PROTEIN-RELATED"/>
    <property type="match status" value="1"/>
</dbReference>
<dbReference type="PROSITE" id="PS51257">
    <property type="entry name" value="PROKAR_LIPOPROTEIN"/>
    <property type="match status" value="1"/>
</dbReference>
<feature type="chain" id="PRO_5030031773" evidence="2">
    <location>
        <begin position="26"/>
        <end position="277"/>
    </location>
</feature>
<dbReference type="GO" id="GO:0052689">
    <property type="term" value="F:carboxylic ester hydrolase activity"/>
    <property type="evidence" value="ECO:0007669"/>
    <property type="project" value="UniProtKB-ARBA"/>
</dbReference>
<accession>A0A1M7BQT4</accession>
<evidence type="ECO:0000256" key="1">
    <source>
        <dbReference type="ARBA" id="ARBA00022801"/>
    </source>
</evidence>
<gene>
    <name evidence="4" type="ORF">SAMN05444171_4550</name>
</gene>
<dbReference type="Pfam" id="PF01738">
    <property type="entry name" value="DLH"/>
    <property type="match status" value="1"/>
</dbReference>
<name>A0A1M7BQT4_9BRAD</name>
<reference evidence="4 5" key="1">
    <citation type="submission" date="2016-10" db="EMBL/GenBank/DDBJ databases">
        <authorList>
            <person name="de Groot N.N."/>
        </authorList>
    </citation>
    <scope>NUCLEOTIDE SEQUENCE [LARGE SCALE GENOMIC DNA]</scope>
    <source>
        <strain evidence="4 5">GAS522</strain>
    </source>
</reference>
<keyword evidence="2" id="KW-0732">Signal</keyword>
<dbReference type="AlphaFoldDB" id="A0A1M7BQT4"/>
<organism evidence="4 5">
    <name type="scientific">Bradyrhizobium lablabi</name>
    <dbReference type="NCBI Taxonomy" id="722472"/>
    <lineage>
        <taxon>Bacteria</taxon>
        <taxon>Pseudomonadati</taxon>
        <taxon>Pseudomonadota</taxon>
        <taxon>Alphaproteobacteria</taxon>
        <taxon>Hyphomicrobiales</taxon>
        <taxon>Nitrobacteraceae</taxon>
        <taxon>Bradyrhizobium</taxon>
    </lineage>
</organism>
<feature type="signal peptide" evidence="2">
    <location>
        <begin position="1"/>
        <end position="25"/>
    </location>
</feature>
<dbReference type="OrthoDB" id="3647650at2"/>
<dbReference type="InterPro" id="IPR002925">
    <property type="entry name" value="Dienelactn_hydro"/>
</dbReference>
<protein>
    <submittedName>
        <fullName evidence="4">Dienelactone hydrolase</fullName>
    </submittedName>
</protein>